<dbReference type="AlphaFoldDB" id="A0A183V8V9"/>
<evidence type="ECO:0000313" key="3">
    <source>
        <dbReference type="WBParaSite" id="TCNE_0001718001-mRNA-1"/>
    </source>
</evidence>
<sequence length="126" mass="14246">MDVIETMTNVLRYADRIRKQRQHTANYVVSLESALDDANAAIDNAVASLNKFMSIISDDFDVGLCSLEKNWKGTLKEIEKGSLLLSANITKQKDEIDKLAVQYLDVVGLIEDMRDNFRHINDLAEN</sequence>
<evidence type="ECO:0000313" key="2">
    <source>
        <dbReference type="Proteomes" id="UP000050794"/>
    </source>
</evidence>
<reference evidence="3" key="1">
    <citation type="submission" date="2016-06" db="UniProtKB">
        <authorList>
            <consortium name="WormBaseParasite"/>
        </authorList>
    </citation>
    <scope>IDENTIFICATION</scope>
</reference>
<evidence type="ECO:0000313" key="1">
    <source>
        <dbReference type="EMBL" id="VDM48500.1"/>
    </source>
</evidence>
<reference evidence="1 2" key="2">
    <citation type="submission" date="2018-11" db="EMBL/GenBank/DDBJ databases">
        <authorList>
            <consortium name="Pathogen Informatics"/>
        </authorList>
    </citation>
    <scope>NUCLEOTIDE SEQUENCE [LARGE SCALE GENOMIC DNA]</scope>
</reference>
<protein>
    <submittedName>
        <fullName evidence="3">DUF5082 domain-containing protein</fullName>
    </submittedName>
</protein>
<name>A0A183V8V9_TOXCA</name>
<organism evidence="2 3">
    <name type="scientific">Toxocara canis</name>
    <name type="common">Canine roundworm</name>
    <dbReference type="NCBI Taxonomy" id="6265"/>
    <lineage>
        <taxon>Eukaryota</taxon>
        <taxon>Metazoa</taxon>
        <taxon>Ecdysozoa</taxon>
        <taxon>Nematoda</taxon>
        <taxon>Chromadorea</taxon>
        <taxon>Rhabditida</taxon>
        <taxon>Spirurina</taxon>
        <taxon>Ascaridomorpha</taxon>
        <taxon>Ascaridoidea</taxon>
        <taxon>Toxocaridae</taxon>
        <taxon>Toxocara</taxon>
    </lineage>
</organism>
<gene>
    <name evidence="1" type="ORF">TCNE_LOCUS17179</name>
</gene>
<proteinExistence type="predicted"/>
<dbReference type="Proteomes" id="UP000050794">
    <property type="component" value="Unassembled WGS sequence"/>
</dbReference>
<dbReference type="WBParaSite" id="TCNE_0001718001-mRNA-1">
    <property type="protein sequence ID" value="TCNE_0001718001-mRNA-1"/>
    <property type="gene ID" value="TCNE_0001718001"/>
</dbReference>
<dbReference type="EMBL" id="UYWY01024216">
    <property type="protein sequence ID" value="VDM48500.1"/>
    <property type="molecule type" value="Genomic_DNA"/>
</dbReference>
<accession>A0A183V8V9</accession>
<keyword evidence="2" id="KW-1185">Reference proteome</keyword>